<evidence type="ECO:0000256" key="5">
    <source>
        <dbReference type="ARBA" id="ARBA00023125"/>
    </source>
</evidence>
<keyword evidence="5" id="KW-0238">DNA-binding</keyword>
<evidence type="ECO:0000256" key="1">
    <source>
        <dbReference type="ARBA" id="ARBA00007957"/>
    </source>
</evidence>
<dbReference type="InterPro" id="IPR043135">
    <property type="entry name" value="Fur_C"/>
</dbReference>
<dbReference type="InterPro" id="IPR036388">
    <property type="entry name" value="WH-like_DNA-bd_sf"/>
</dbReference>
<dbReference type="Gene3D" id="3.30.1490.190">
    <property type="match status" value="1"/>
</dbReference>
<keyword evidence="8" id="KW-1185">Reference proteome</keyword>
<comment type="similarity">
    <text evidence="1">Belongs to the Fur family.</text>
</comment>
<accession>A0ABX3IGM9</accession>
<dbReference type="Pfam" id="PF01475">
    <property type="entry name" value="FUR"/>
    <property type="match status" value="1"/>
</dbReference>
<comment type="caution">
    <text evidence="7">The sequence shown here is derived from an EMBL/GenBank/DDBJ whole genome shotgun (WGS) entry which is preliminary data.</text>
</comment>
<evidence type="ECO:0000256" key="6">
    <source>
        <dbReference type="ARBA" id="ARBA00023163"/>
    </source>
</evidence>
<dbReference type="CDD" id="cd07153">
    <property type="entry name" value="Fur_like"/>
    <property type="match status" value="1"/>
</dbReference>
<evidence type="ECO:0000256" key="3">
    <source>
        <dbReference type="ARBA" id="ARBA00022833"/>
    </source>
</evidence>
<keyword evidence="6" id="KW-0804">Transcription</keyword>
<dbReference type="Gene3D" id="1.10.10.10">
    <property type="entry name" value="Winged helix-like DNA-binding domain superfamily/Winged helix DNA-binding domain"/>
    <property type="match status" value="1"/>
</dbReference>
<dbReference type="Proteomes" id="UP000242616">
    <property type="component" value="Unassembled WGS sequence"/>
</dbReference>
<name>A0ABX3IGM9_9BACT</name>
<dbReference type="InterPro" id="IPR036390">
    <property type="entry name" value="WH_DNA-bd_sf"/>
</dbReference>
<dbReference type="PANTHER" id="PTHR33202:SF8">
    <property type="entry name" value="PEROXIDE-RESPONSIVE REPRESSOR PERR"/>
    <property type="match status" value="1"/>
</dbReference>
<evidence type="ECO:0000313" key="7">
    <source>
        <dbReference type="EMBL" id="ONN26986.1"/>
    </source>
</evidence>
<keyword evidence="3" id="KW-0862">Zinc</keyword>
<protein>
    <submittedName>
        <fullName evidence="7">Fur family transcriptional regulator</fullName>
    </submittedName>
</protein>
<dbReference type="SUPFAM" id="SSF46785">
    <property type="entry name" value="Winged helix' DNA-binding domain"/>
    <property type="match status" value="1"/>
</dbReference>
<organism evidence="7 8">
    <name type="scientific">Thermosipho affectus</name>
    <dbReference type="NCBI Taxonomy" id="660294"/>
    <lineage>
        <taxon>Bacteria</taxon>
        <taxon>Thermotogati</taxon>
        <taxon>Thermotogota</taxon>
        <taxon>Thermotogae</taxon>
        <taxon>Thermotogales</taxon>
        <taxon>Fervidobacteriaceae</taxon>
        <taxon>Thermosipho</taxon>
    </lineage>
</organism>
<gene>
    <name evidence="7" type="ORF">XJ44_06740</name>
</gene>
<evidence type="ECO:0000313" key="8">
    <source>
        <dbReference type="Proteomes" id="UP000242616"/>
    </source>
</evidence>
<dbReference type="InterPro" id="IPR002481">
    <property type="entry name" value="FUR"/>
</dbReference>
<dbReference type="EMBL" id="LBFC01000021">
    <property type="protein sequence ID" value="ONN26986.1"/>
    <property type="molecule type" value="Genomic_DNA"/>
</dbReference>
<evidence type="ECO:0000256" key="4">
    <source>
        <dbReference type="ARBA" id="ARBA00023015"/>
    </source>
</evidence>
<proteinExistence type="inferred from homology"/>
<keyword evidence="4" id="KW-0805">Transcription regulation</keyword>
<sequence length="136" mass="15653">MESYAKILKLHDIRPTIQRIQILKFIIESKVHPSADEIYEELKSKIHAISRATVYNTVNLLSEKGVIKEVITPSAIRYDYEIVPHHHFFCLKCKKVYDVFGELPEIQKVDSIDGHLVKKIQYCLVGICKKCLNGGE</sequence>
<keyword evidence="2" id="KW-0678">Repressor</keyword>
<dbReference type="PANTHER" id="PTHR33202">
    <property type="entry name" value="ZINC UPTAKE REGULATION PROTEIN"/>
    <property type="match status" value="1"/>
</dbReference>
<reference evidence="7 8" key="1">
    <citation type="submission" date="2015-06" db="EMBL/GenBank/DDBJ databases">
        <title>Genome sequencing of Thermotogales isolates from hydrothermal vents.</title>
        <authorList>
            <person name="Haverkamp T.H."/>
            <person name="Kublanov I.V."/>
            <person name="Nesbo C.L."/>
        </authorList>
    </citation>
    <scope>NUCLEOTIDE SEQUENCE [LARGE SCALE GENOMIC DNA]</scope>
    <source>
        <strain evidence="8">ik275mar</strain>
    </source>
</reference>
<evidence type="ECO:0000256" key="2">
    <source>
        <dbReference type="ARBA" id="ARBA00022491"/>
    </source>
</evidence>
<dbReference type="RefSeq" id="WP_075666231.1">
    <property type="nucleotide sequence ID" value="NZ_LBFC01000021.1"/>
</dbReference>